<dbReference type="PANTHER" id="PTHR36529">
    <property type="entry name" value="SLL1095 PROTEIN"/>
    <property type="match status" value="1"/>
</dbReference>
<dbReference type="Proteomes" id="UP000294980">
    <property type="component" value="Unassembled WGS sequence"/>
</dbReference>
<dbReference type="InterPro" id="IPR029044">
    <property type="entry name" value="Nucleotide-diphossugar_trans"/>
</dbReference>
<evidence type="ECO:0000313" key="2">
    <source>
        <dbReference type="Proteomes" id="UP000294980"/>
    </source>
</evidence>
<dbReference type="EMBL" id="SLWX01000007">
    <property type="protein sequence ID" value="TCO75644.1"/>
    <property type="molecule type" value="Genomic_DNA"/>
</dbReference>
<accession>A0A4R2KPX7</accession>
<name>A0A4R2KPX7_9GAMM</name>
<dbReference type="Pfam" id="PF09837">
    <property type="entry name" value="DUF2064"/>
    <property type="match status" value="1"/>
</dbReference>
<dbReference type="PANTHER" id="PTHR36529:SF1">
    <property type="entry name" value="GLYCOSYLTRANSFERASE"/>
    <property type="match status" value="1"/>
</dbReference>
<dbReference type="Gene3D" id="3.90.550.10">
    <property type="entry name" value="Spore Coat Polysaccharide Biosynthesis Protein SpsA, Chain A"/>
    <property type="match status" value="1"/>
</dbReference>
<reference evidence="1 2" key="1">
    <citation type="submission" date="2019-03" db="EMBL/GenBank/DDBJ databases">
        <title>Genomic Encyclopedia of Type Strains, Phase IV (KMG-IV): sequencing the most valuable type-strain genomes for metagenomic binning, comparative biology and taxonomic classification.</title>
        <authorList>
            <person name="Goeker M."/>
        </authorList>
    </citation>
    <scope>NUCLEOTIDE SEQUENCE [LARGE SCALE GENOMIC DNA]</scope>
    <source>
        <strain evidence="1 2">DSM 23344</strain>
    </source>
</reference>
<keyword evidence="2" id="KW-1185">Reference proteome</keyword>
<protein>
    <recommendedName>
        <fullName evidence="3">Glycosyltransferase A (GT-A) superfamily protein (DUF2064 family)</fullName>
    </recommendedName>
</protein>
<dbReference type="RefSeq" id="WP_117317680.1">
    <property type="nucleotide sequence ID" value="NZ_QQSW01000009.1"/>
</dbReference>
<proteinExistence type="predicted"/>
<sequence length="235" mass="25774">MTAERLQKDACLYIQFARAPQAGSVKTRMHPALDPQEACALHCELLVYTATQLARLSTGARELWVTGDVAHPWLSRLASHYGMGLHLQRGADLGERMLNALQDGLCRFRKVMLVGSDCPGLDTGYLRAAARSLDDHDMVWGPATDGGYVLVGATRVNPACFDGIGWGSSDVMAQTLARARHCGVSHTLLPLREDIDRPEDLPLWRATQQRETGRPDHEGSDSLLAQGRRLCACSR</sequence>
<evidence type="ECO:0008006" key="3">
    <source>
        <dbReference type="Google" id="ProtNLM"/>
    </source>
</evidence>
<dbReference type="AlphaFoldDB" id="A0A4R2KPX7"/>
<gene>
    <name evidence="1" type="ORF">EV688_10762</name>
</gene>
<organism evidence="1 2">
    <name type="scientific">Chromatocurvus halotolerans</name>
    <dbReference type="NCBI Taxonomy" id="1132028"/>
    <lineage>
        <taxon>Bacteria</taxon>
        <taxon>Pseudomonadati</taxon>
        <taxon>Pseudomonadota</taxon>
        <taxon>Gammaproteobacteria</taxon>
        <taxon>Cellvibrionales</taxon>
        <taxon>Halieaceae</taxon>
        <taxon>Chromatocurvus</taxon>
    </lineage>
</organism>
<comment type="caution">
    <text evidence="1">The sequence shown here is derived from an EMBL/GenBank/DDBJ whole genome shotgun (WGS) entry which is preliminary data.</text>
</comment>
<dbReference type="InterPro" id="IPR018641">
    <property type="entry name" value="Trfase_1_rSAM/seldom-assoc"/>
</dbReference>
<dbReference type="NCBIfam" id="TIGR04282">
    <property type="entry name" value="glyco_like_cofC"/>
    <property type="match status" value="1"/>
</dbReference>
<dbReference type="OrthoDB" id="9798250at2"/>
<evidence type="ECO:0000313" key="1">
    <source>
        <dbReference type="EMBL" id="TCO75644.1"/>
    </source>
</evidence>
<dbReference type="SUPFAM" id="SSF53448">
    <property type="entry name" value="Nucleotide-diphospho-sugar transferases"/>
    <property type="match status" value="1"/>
</dbReference>